<gene>
    <name evidence="1" type="ORF">POCTA_138.1.T0100301</name>
</gene>
<keyword evidence="2" id="KW-1185">Reference proteome</keyword>
<dbReference type="OrthoDB" id="427480at2759"/>
<dbReference type="Proteomes" id="UP000683925">
    <property type="component" value="Unassembled WGS sequence"/>
</dbReference>
<protein>
    <recommendedName>
        <fullName evidence="3">Ribosomal protein S4</fullName>
    </recommendedName>
</protein>
<evidence type="ECO:0000313" key="2">
    <source>
        <dbReference type="Proteomes" id="UP000683925"/>
    </source>
</evidence>
<accession>A0A8S1SH70</accession>
<organism evidence="1 2">
    <name type="scientific">Paramecium octaurelia</name>
    <dbReference type="NCBI Taxonomy" id="43137"/>
    <lineage>
        <taxon>Eukaryota</taxon>
        <taxon>Sar</taxon>
        <taxon>Alveolata</taxon>
        <taxon>Ciliophora</taxon>
        <taxon>Intramacronucleata</taxon>
        <taxon>Oligohymenophorea</taxon>
        <taxon>Peniculida</taxon>
        <taxon>Parameciidae</taxon>
        <taxon>Paramecium</taxon>
    </lineage>
</organism>
<proteinExistence type="predicted"/>
<dbReference type="AlphaFoldDB" id="A0A8S1SH70"/>
<name>A0A8S1SH70_PAROT</name>
<evidence type="ECO:0008006" key="3">
    <source>
        <dbReference type="Google" id="ProtNLM"/>
    </source>
</evidence>
<comment type="caution">
    <text evidence="1">The sequence shown here is derived from an EMBL/GenBank/DDBJ whole genome shotgun (WGS) entry which is preliminary data.</text>
</comment>
<reference evidence="1" key="1">
    <citation type="submission" date="2021-01" db="EMBL/GenBank/DDBJ databases">
        <authorList>
            <consortium name="Genoscope - CEA"/>
            <person name="William W."/>
        </authorList>
    </citation>
    <scope>NUCLEOTIDE SEQUENCE</scope>
</reference>
<evidence type="ECO:0000313" key="1">
    <source>
        <dbReference type="EMBL" id="CAD8139218.1"/>
    </source>
</evidence>
<sequence length="166" mass="19978">MQNGEKNKKQMSVFQRSWTMGQSLRKMILLRHQNTQKILLHLIRKRRLINNLNKLLGRKQKNIFGNLKQSQLLQVYRAKLNGEYVAIKVRHPNIIDKIVMDRYQIFIQGCQCFQLNFTIRQQVMPIKFQELRKPLANQTDLRLKRENLKGFFYCDKLKNIHHLVHP</sequence>
<dbReference type="EMBL" id="CAJJDP010000009">
    <property type="protein sequence ID" value="CAD8139218.1"/>
    <property type="molecule type" value="Genomic_DNA"/>
</dbReference>